<organism evidence="2 3">
    <name type="scientific">Gnathostoma spinigerum</name>
    <dbReference type="NCBI Taxonomy" id="75299"/>
    <lineage>
        <taxon>Eukaryota</taxon>
        <taxon>Metazoa</taxon>
        <taxon>Ecdysozoa</taxon>
        <taxon>Nematoda</taxon>
        <taxon>Chromadorea</taxon>
        <taxon>Rhabditida</taxon>
        <taxon>Spirurina</taxon>
        <taxon>Gnathostomatomorpha</taxon>
        <taxon>Gnathostomatoidea</taxon>
        <taxon>Gnathostomatidae</taxon>
        <taxon>Gnathostoma</taxon>
    </lineage>
</organism>
<evidence type="ECO:0000313" key="2">
    <source>
        <dbReference type="EMBL" id="MFH4982432.1"/>
    </source>
</evidence>
<accession>A0ABD6F085</accession>
<proteinExistence type="predicted"/>
<evidence type="ECO:0000313" key="3">
    <source>
        <dbReference type="Proteomes" id="UP001608902"/>
    </source>
</evidence>
<dbReference type="AlphaFoldDB" id="A0ABD6F085"/>
<dbReference type="InterPro" id="IPR052907">
    <property type="entry name" value="Beta-lactamase/esterase"/>
</dbReference>
<dbReference type="EMBL" id="JBGFUD010009293">
    <property type="protein sequence ID" value="MFH4982432.1"/>
    <property type="molecule type" value="Genomic_DNA"/>
</dbReference>
<dbReference type="Gene3D" id="3.40.710.10">
    <property type="entry name" value="DD-peptidase/beta-lactamase superfamily"/>
    <property type="match status" value="1"/>
</dbReference>
<reference evidence="2 3" key="1">
    <citation type="submission" date="2024-08" db="EMBL/GenBank/DDBJ databases">
        <title>Gnathostoma spinigerum genome.</title>
        <authorList>
            <person name="Gonzalez-Bertolin B."/>
            <person name="Monzon S."/>
            <person name="Zaballos A."/>
            <person name="Jimenez P."/>
            <person name="Dekumyoy P."/>
            <person name="Varona S."/>
            <person name="Cuesta I."/>
            <person name="Sumanam S."/>
            <person name="Adisakwattana P."/>
            <person name="Gasser R.B."/>
            <person name="Hernandez-Gonzalez A."/>
            <person name="Young N.D."/>
            <person name="Perteguer M.J."/>
        </authorList>
    </citation>
    <scope>NUCLEOTIDE SEQUENCE [LARGE SCALE GENOMIC DNA]</scope>
    <source>
        <strain evidence="2">AL3</strain>
        <tissue evidence="2">Liver</tissue>
    </source>
</reference>
<name>A0ABD6F085_9BILA</name>
<evidence type="ECO:0000259" key="1">
    <source>
        <dbReference type="Pfam" id="PF00144"/>
    </source>
</evidence>
<dbReference type="PANTHER" id="PTHR43319">
    <property type="entry name" value="BETA-LACTAMASE-RELATED"/>
    <property type="match status" value="1"/>
</dbReference>
<comment type="caution">
    <text evidence="2">The sequence shown here is derived from an EMBL/GenBank/DDBJ whole genome shotgun (WGS) entry which is preliminary data.</text>
</comment>
<dbReference type="InterPro" id="IPR012338">
    <property type="entry name" value="Beta-lactam/transpept-like"/>
</dbReference>
<sequence>MTNPKRAVIGTVIGVLIGFYFKTPFNDADWHGTVDGRLKFLPQAFKSMLEEQSEGLALAVYSDGEMLADLWGGYADKSSARLWDRDTLTNVFSTAKSIGALIIAILVTRGKLAYEDRVPKFWPEFAQNGKENITVQWIVEHKAGLVKFDGDFPIDHANDYRKVSKLIENSKPMWPAGTETGYHSITYGWILDQIVRRVDDKHRSLSQFYNEEIRILAKDDLYIGLPRSEHYRVARITHASRPNFIKSWVTSYFRIRHLLNSIKSGDLMRLMYASSDYPKWMTLITVRD</sequence>
<gene>
    <name evidence="2" type="ORF">AB6A40_009141</name>
</gene>
<protein>
    <recommendedName>
        <fullName evidence="1">Beta-lactamase-related domain-containing protein</fullName>
    </recommendedName>
</protein>
<dbReference type="Proteomes" id="UP001608902">
    <property type="component" value="Unassembled WGS sequence"/>
</dbReference>
<dbReference type="SUPFAM" id="SSF56601">
    <property type="entry name" value="beta-lactamase/transpeptidase-like"/>
    <property type="match status" value="1"/>
</dbReference>
<dbReference type="Pfam" id="PF00144">
    <property type="entry name" value="Beta-lactamase"/>
    <property type="match status" value="1"/>
</dbReference>
<keyword evidence="3" id="KW-1185">Reference proteome</keyword>
<dbReference type="PANTHER" id="PTHR43319:SF3">
    <property type="entry name" value="BETA-LACTAMASE-RELATED DOMAIN-CONTAINING PROTEIN"/>
    <property type="match status" value="1"/>
</dbReference>
<dbReference type="InterPro" id="IPR001466">
    <property type="entry name" value="Beta-lactam-related"/>
</dbReference>
<feature type="domain" description="Beta-lactamase-related" evidence="1">
    <location>
        <begin position="46"/>
        <end position="244"/>
    </location>
</feature>